<dbReference type="GO" id="GO:0005758">
    <property type="term" value="C:mitochondrial intermembrane space"/>
    <property type="evidence" value="ECO:0007669"/>
    <property type="project" value="UniProtKB-SubCell"/>
</dbReference>
<gene>
    <name evidence="14" type="primary">NDUFS5_1</name>
    <name evidence="16" type="synonym">NDUFS5</name>
    <name evidence="14" type="ORF">CM83_10843</name>
    <name evidence="16" type="ORF">g.90096</name>
</gene>
<keyword evidence="8" id="KW-0249">Electron transport</keyword>
<feature type="disulfide bond" evidence="12">
    <location>
        <begin position="37"/>
        <end position="50"/>
    </location>
</feature>
<evidence type="ECO:0000256" key="3">
    <source>
        <dbReference type="ARBA" id="ARBA00004637"/>
    </source>
</evidence>
<reference evidence="16" key="4">
    <citation type="journal article" date="2016" name="Gigascience">
        <title>De novo construction of an expanded transcriptome assembly for the western tarnished plant bug, Lygus hesperus.</title>
        <authorList>
            <person name="Tassone E.E."/>
            <person name="Geib S.M."/>
            <person name="Hall B."/>
            <person name="Fabrick J.A."/>
            <person name="Brent C.S."/>
            <person name="Hull J.J."/>
        </authorList>
    </citation>
    <scope>NUCLEOTIDE SEQUENCE</scope>
</reference>
<evidence type="ECO:0000256" key="5">
    <source>
        <dbReference type="ARBA" id="ARBA00022448"/>
    </source>
</evidence>
<organism evidence="14">
    <name type="scientific">Lygus hesperus</name>
    <name type="common">Western plant bug</name>
    <dbReference type="NCBI Taxonomy" id="30085"/>
    <lineage>
        <taxon>Eukaryota</taxon>
        <taxon>Metazoa</taxon>
        <taxon>Ecdysozoa</taxon>
        <taxon>Arthropoda</taxon>
        <taxon>Hexapoda</taxon>
        <taxon>Insecta</taxon>
        <taxon>Pterygota</taxon>
        <taxon>Neoptera</taxon>
        <taxon>Paraneoptera</taxon>
        <taxon>Hemiptera</taxon>
        <taxon>Heteroptera</taxon>
        <taxon>Panheteroptera</taxon>
        <taxon>Cimicomorpha</taxon>
        <taxon>Miridae</taxon>
        <taxon>Mirini</taxon>
        <taxon>Lygus</taxon>
    </lineage>
</organism>
<dbReference type="EMBL" id="GDHC01007457">
    <property type="protein sequence ID" value="JAQ11172.1"/>
    <property type="molecule type" value="Transcribed_RNA"/>
</dbReference>
<evidence type="ECO:0000256" key="2">
    <source>
        <dbReference type="ARBA" id="ARBA00004569"/>
    </source>
</evidence>
<evidence type="ECO:0000313" key="15">
    <source>
        <dbReference type="EMBL" id="JAG56388.1"/>
    </source>
</evidence>
<feature type="region of interest" description="Disordered" evidence="13">
    <location>
        <begin position="82"/>
        <end position="103"/>
    </location>
</feature>
<evidence type="ECO:0000256" key="6">
    <source>
        <dbReference type="ARBA" id="ARBA00022660"/>
    </source>
</evidence>
<evidence type="ECO:0000256" key="12">
    <source>
        <dbReference type="PIRSR" id="PIRSR619342-50"/>
    </source>
</evidence>
<evidence type="ECO:0000256" key="1">
    <source>
        <dbReference type="ARBA" id="ARBA00003195"/>
    </source>
</evidence>
<dbReference type="InterPro" id="IPR019342">
    <property type="entry name" value="NADH_UbQ_OxRdtase_FeS-su5"/>
</dbReference>
<sequence length="103" mass="11634">MPVSVYLRTPFTDLTGPTVNCQFMTICSKMEMKAINCVEAYGEDRAQTKCKALLEDLYECVTKTKQMARVLEMKMEREKQISQGVRGYAEGPAHDSFQAPTTL</sequence>
<evidence type="ECO:0000313" key="14">
    <source>
        <dbReference type="EMBL" id="JAG19819.1"/>
    </source>
</evidence>
<dbReference type="AlphaFoldDB" id="A0A0A9XIK0"/>
<evidence type="ECO:0000313" key="16">
    <source>
        <dbReference type="EMBL" id="JAQ11172.1"/>
    </source>
</evidence>
<proteinExistence type="inferred from homology"/>
<keyword evidence="7" id="KW-0999">Mitochondrion inner membrane</keyword>
<keyword evidence="10" id="KW-0472">Membrane</keyword>
<keyword evidence="11 12" id="KW-1015">Disulfide bond</keyword>
<dbReference type="PANTHER" id="PTHR21268:SF2">
    <property type="entry name" value="NADH DEHYDROGENASE [UBIQUINONE] IRON-SULFUR PROTEIN 5"/>
    <property type="match status" value="1"/>
</dbReference>
<dbReference type="EMBL" id="GBRD01009436">
    <property type="protein sequence ID" value="JAG56388.1"/>
    <property type="molecule type" value="Transcribed_RNA"/>
</dbReference>
<dbReference type="GO" id="GO:0005743">
    <property type="term" value="C:mitochondrial inner membrane"/>
    <property type="evidence" value="ECO:0007669"/>
    <property type="project" value="UniProtKB-SubCell"/>
</dbReference>
<evidence type="ECO:0000256" key="13">
    <source>
        <dbReference type="SAM" id="MobiDB-lite"/>
    </source>
</evidence>
<dbReference type="PANTHER" id="PTHR21268">
    <property type="entry name" value="NADH DEHYDROGENASE [UBIQUINONE] IRON-SULFUR PROTEIN 5"/>
    <property type="match status" value="1"/>
</dbReference>
<accession>A0A0A9XIK0</accession>
<reference evidence="14" key="2">
    <citation type="submission" date="2014-07" db="EMBL/GenBank/DDBJ databases">
        <authorList>
            <person name="Hull J."/>
        </authorList>
    </citation>
    <scope>NUCLEOTIDE SEQUENCE</scope>
</reference>
<evidence type="ECO:0000256" key="9">
    <source>
        <dbReference type="ARBA" id="ARBA00023128"/>
    </source>
</evidence>
<reference evidence="15" key="3">
    <citation type="submission" date="2014-09" db="EMBL/GenBank/DDBJ databases">
        <authorList>
            <person name="Magalhaes I.L.F."/>
            <person name="Oliveira U."/>
            <person name="Santos F.R."/>
            <person name="Vidigal T.H.D.A."/>
            <person name="Brescovit A.D."/>
            <person name="Santos A.J."/>
        </authorList>
    </citation>
    <scope>NUCLEOTIDE SEQUENCE</scope>
</reference>
<keyword evidence="14" id="KW-0830">Ubiquinone</keyword>
<evidence type="ECO:0000256" key="8">
    <source>
        <dbReference type="ARBA" id="ARBA00022982"/>
    </source>
</evidence>
<dbReference type="Pfam" id="PF10200">
    <property type="entry name" value="Ndufs5"/>
    <property type="match status" value="1"/>
</dbReference>
<evidence type="ECO:0000256" key="4">
    <source>
        <dbReference type="ARBA" id="ARBA00007372"/>
    </source>
</evidence>
<dbReference type="EMBL" id="GBHO01023785">
    <property type="protein sequence ID" value="JAG19819.1"/>
    <property type="molecule type" value="Transcribed_RNA"/>
</dbReference>
<comment type="function">
    <text evidence="1">Accessory subunit of the mitochondrial membrane respiratory chain NADH dehydrogenase (Complex I), that is believed not to be involved in catalysis. Complex I functions in the transfer of electrons from NADH to the respiratory chain. The immediate electron acceptor for the enzyme is believed to be ubiquinone.</text>
</comment>
<keyword evidence="5" id="KW-0813">Transport</keyword>
<evidence type="ECO:0000256" key="10">
    <source>
        <dbReference type="ARBA" id="ARBA00023136"/>
    </source>
</evidence>
<reference evidence="14" key="1">
    <citation type="journal article" date="2014" name="PLoS ONE">
        <title>Transcriptome-Based Identification of ABC Transporters in the Western Tarnished Plant Bug Lygus hesperus.</title>
        <authorList>
            <person name="Hull J.J."/>
            <person name="Chaney K."/>
            <person name="Geib S.M."/>
            <person name="Fabrick J.A."/>
            <person name="Brent C.S."/>
            <person name="Walsh D."/>
            <person name="Lavine L.C."/>
        </authorList>
    </citation>
    <scope>NUCLEOTIDE SEQUENCE</scope>
</reference>
<protein>
    <submittedName>
        <fullName evidence="14">NADH dehydrogenase [ubiquinone] iron-sulfur protein 5</fullName>
    </submittedName>
</protein>
<feature type="disulfide bond" evidence="12">
    <location>
        <begin position="27"/>
        <end position="60"/>
    </location>
</feature>
<evidence type="ECO:0000256" key="7">
    <source>
        <dbReference type="ARBA" id="ARBA00022792"/>
    </source>
</evidence>
<evidence type="ECO:0000256" key="11">
    <source>
        <dbReference type="ARBA" id="ARBA00023157"/>
    </source>
</evidence>
<name>A0A0A9XIK0_LYGHE</name>
<keyword evidence="9" id="KW-0496">Mitochondrion</keyword>
<comment type="subcellular location">
    <subcellularLocation>
        <location evidence="3">Mitochondrion inner membrane</location>
        <topology evidence="3">Peripheral membrane protein</topology>
    </subcellularLocation>
    <subcellularLocation>
        <location evidence="2">Mitochondrion intermembrane space</location>
    </subcellularLocation>
</comment>
<comment type="similarity">
    <text evidence="4">Belongs to the complex I NDUFS5 subunit family.</text>
</comment>
<keyword evidence="6" id="KW-0679">Respiratory chain</keyword>